<gene>
    <name evidence="12" type="ORF">JoomaDRAFT_0693</name>
</gene>
<evidence type="ECO:0000259" key="10">
    <source>
        <dbReference type="PROSITE" id="PS51898"/>
    </source>
</evidence>
<keyword evidence="2" id="KW-0963">Cytoplasm</keyword>
<feature type="domain" description="Tyr recombinase" evidence="10">
    <location>
        <begin position="121"/>
        <end position="310"/>
    </location>
</feature>
<keyword evidence="6 9" id="KW-0238">DNA-binding</keyword>
<dbReference type="PANTHER" id="PTHR30349:SF77">
    <property type="entry name" value="TYROSINE RECOMBINASE XERC"/>
    <property type="match status" value="1"/>
</dbReference>
<dbReference type="InterPro" id="IPR010998">
    <property type="entry name" value="Integrase_recombinase_N"/>
</dbReference>
<dbReference type="GO" id="GO:0003677">
    <property type="term" value="F:DNA binding"/>
    <property type="evidence" value="ECO:0007669"/>
    <property type="project" value="UniProtKB-UniRule"/>
</dbReference>
<evidence type="ECO:0000256" key="9">
    <source>
        <dbReference type="PROSITE-ProRule" id="PRU01248"/>
    </source>
</evidence>
<dbReference type="PROSITE" id="PS51898">
    <property type="entry name" value="TYR_RECOMBINASE"/>
    <property type="match status" value="1"/>
</dbReference>
<dbReference type="PROSITE" id="PS51900">
    <property type="entry name" value="CB"/>
    <property type="match status" value="1"/>
</dbReference>
<feature type="domain" description="Core-binding (CB)" evidence="11">
    <location>
        <begin position="4"/>
        <end position="97"/>
    </location>
</feature>
<evidence type="ECO:0000256" key="3">
    <source>
        <dbReference type="ARBA" id="ARBA00022618"/>
    </source>
</evidence>
<evidence type="ECO:0000256" key="5">
    <source>
        <dbReference type="ARBA" id="ARBA00022908"/>
    </source>
</evidence>
<dbReference type="InterPro" id="IPR013762">
    <property type="entry name" value="Integrase-like_cat_sf"/>
</dbReference>
<name>I3C286_9FLAO</name>
<evidence type="ECO:0000256" key="1">
    <source>
        <dbReference type="ARBA" id="ARBA00004496"/>
    </source>
</evidence>
<dbReference type="GO" id="GO:0006310">
    <property type="term" value="P:DNA recombination"/>
    <property type="evidence" value="ECO:0007669"/>
    <property type="project" value="UniProtKB-KW"/>
</dbReference>
<evidence type="ECO:0000313" key="12">
    <source>
        <dbReference type="EMBL" id="EIJ37729.1"/>
    </source>
</evidence>
<evidence type="ECO:0000256" key="4">
    <source>
        <dbReference type="ARBA" id="ARBA00022829"/>
    </source>
</evidence>
<dbReference type="InterPro" id="IPR050090">
    <property type="entry name" value="Tyrosine_recombinase_XerCD"/>
</dbReference>
<dbReference type="Pfam" id="PF02899">
    <property type="entry name" value="Phage_int_SAM_1"/>
    <property type="match status" value="1"/>
</dbReference>
<dbReference type="InterPro" id="IPR011010">
    <property type="entry name" value="DNA_brk_join_enz"/>
</dbReference>
<dbReference type="HOGENOM" id="CLU_027562_9_1_10"/>
<dbReference type="InterPro" id="IPR002104">
    <property type="entry name" value="Integrase_catalytic"/>
</dbReference>
<dbReference type="Gene3D" id="1.10.150.130">
    <property type="match status" value="1"/>
</dbReference>
<dbReference type="GO" id="GO:0007059">
    <property type="term" value="P:chromosome segregation"/>
    <property type="evidence" value="ECO:0007669"/>
    <property type="project" value="UniProtKB-KW"/>
</dbReference>
<protein>
    <submittedName>
        <fullName evidence="12">Site-specific recombinase XerD</fullName>
    </submittedName>
</protein>
<dbReference type="PANTHER" id="PTHR30349">
    <property type="entry name" value="PHAGE INTEGRASE-RELATED"/>
    <property type="match status" value="1"/>
</dbReference>
<dbReference type="GO" id="GO:0005737">
    <property type="term" value="C:cytoplasm"/>
    <property type="evidence" value="ECO:0007669"/>
    <property type="project" value="UniProtKB-SubCell"/>
</dbReference>
<dbReference type="RefSeq" id="WP_008610758.1">
    <property type="nucleotide sequence ID" value="NZ_JH651379.1"/>
</dbReference>
<dbReference type="STRING" id="926559.JoomaDRAFT_0693"/>
<organism evidence="12 13">
    <name type="scientific">Galbibacter orientalis DSM 19592</name>
    <dbReference type="NCBI Taxonomy" id="926559"/>
    <lineage>
        <taxon>Bacteria</taxon>
        <taxon>Pseudomonadati</taxon>
        <taxon>Bacteroidota</taxon>
        <taxon>Flavobacteriia</taxon>
        <taxon>Flavobacteriales</taxon>
        <taxon>Flavobacteriaceae</taxon>
        <taxon>Galbibacter</taxon>
    </lineage>
</organism>
<comment type="subcellular location">
    <subcellularLocation>
        <location evidence="1">Cytoplasm</location>
    </subcellularLocation>
</comment>
<evidence type="ECO:0000256" key="2">
    <source>
        <dbReference type="ARBA" id="ARBA00022490"/>
    </source>
</evidence>
<sequence>MKPTDFSKYLSDFLTKYLIHERGASPNTIKSYRDTFVQFINYMTDERGTKLRKLTLSTITKELVVEFLYWLQNTKKCSAATRNNRLAAIHSFLNYVQFHHPDHLYEYQRILSVKAKKHKKESINYMSVDGLKLFLRQPNVASKKGRRDLALLSLIYDTGARVQELVDLAVQDINIQAPFTVRILGKGQKVRIVPLLQEQMEILLTYMVENDLMRNECRPYPLFFNHRNEKLTRGGVAYIVKKYAQSARKENPGLIPPKLSCHSLRHSKAMHLLKAGVNLVYIRDILGHVSIQTTEIYARVDSKQKQEAIQKAYVPVSPEVKPLWTKNDKLLEWLKSF</sequence>
<dbReference type="InterPro" id="IPR004107">
    <property type="entry name" value="Integrase_SAM-like_N"/>
</dbReference>
<keyword evidence="13" id="KW-1185">Reference proteome</keyword>
<dbReference type="InterPro" id="IPR044068">
    <property type="entry name" value="CB"/>
</dbReference>
<evidence type="ECO:0000256" key="8">
    <source>
        <dbReference type="ARBA" id="ARBA00023306"/>
    </source>
</evidence>
<keyword evidence="5" id="KW-0229">DNA integration</keyword>
<accession>I3C286</accession>
<keyword evidence="8" id="KW-0131">Cell cycle</keyword>
<dbReference type="Proteomes" id="UP000004690">
    <property type="component" value="Unassembled WGS sequence"/>
</dbReference>
<keyword evidence="4" id="KW-0159">Chromosome partition</keyword>
<dbReference type="AlphaFoldDB" id="I3C286"/>
<evidence type="ECO:0000256" key="6">
    <source>
        <dbReference type="ARBA" id="ARBA00023125"/>
    </source>
</evidence>
<keyword evidence="3" id="KW-0132">Cell division</keyword>
<dbReference type="OrthoDB" id="107900at2"/>
<dbReference type="Gene3D" id="1.10.443.10">
    <property type="entry name" value="Intergrase catalytic core"/>
    <property type="match status" value="1"/>
</dbReference>
<evidence type="ECO:0000256" key="7">
    <source>
        <dbReference type="ARBA" id="ARBA00023172"/>
    </source>
</evidence>
<evidence type="ECO:0000313" key="13">
    <source>
        <dbReference type="Proteomes" id="UP000004690"/>
    </source>
</evidence>
<dbReference type="Pfam" id="PF00589">
    <property type="entry name" value="Phage_integrase"/>
    <property type="match status" value="1"/>
</dbReference>
<dbReference type="GO" id="GO:0051301">
    <property type="term" value="P:cell division"/>
    <property type="evidence" value="ECO:0007669"/>
    <property type="project" value="UniProtKB-KW"/>
</dbReference>
<reference evidence="12 13" key="1">
    <citation type="submission" date="2012-02" db="EMBL/GenBank/DDBJ databases">
        <title>Improved High-Quality Draft genome of Joostella marina DSM 19592.</title>
        <authorList>
            <consortium name="US DOE Joint Genome Institute (JGI-PGF)"/>
            <person name="Lucas S."/>
            <person name="Copeland A."/>
            <person name="Lapidus A."/>
            <person name="Bruce D."/>
            <person name="Goodwin L."/>
            <person name="Pitluck S."/>
            <person name="Peters L."/>
            <person name="Chertkov O."/>
            <person name="Ovchinnikova G."/>
            <person name="Kyrpides N."/>
            <person name="Mavromatis K."/>
            <person name="Detter J.C."/>
            <person name="Han C."/>
            <person name="Land M."/>
            <person name="Hauser L."/>
            <person name="Markowitz V."/>
            <person name="Cheng J.-F."/>
            <person name="Hugenholtz P."/>
            <person name="Woyke T."/>
            <person name="Wu D."/>
            <person name="Tindall B."/>
            <person name="Brambilla E."/>
            <person name="Klenk H.-P."/>
            <person name="Eisen J.A."/>
        </authorList>
    </citation>
    <scope>NUCLEOTIDE SEQUENCE [LARGE SCALE GENOMIC DNA]</scope>
    <source>
        <strain evidence="12 13">DSM 19592</strain>
    </source>
</reference>
<proteinExistence type="predicted"/>
<dbReference type="SUPFAM" id="SSF56349">
    <property type="entry name" value="DNA breaking-rejoining enzymes"/>
    <property type="match status" value="1"/>
</dbReference>
<keyword evidence="7" id="KW-0233">DNA recombination</keyword>
<dbReference type="EMBL" id="JH651379">
    <property type="protein sequence ID" value="EIJ37729.1"/>
    <property type="molecule type" value="Genomic_DNA"/>
</dbReference>
<dbReference type="GO" id="GO:0015074">
    <property type="term" value="P:DNA integration"/>
    <property type="evidence" value="ECO:0007669"/>
    <property type="project" value="UniProtKB-KW"/>
</dbReference>
<dbReference type="eggNOG" id="COG4974">
    <property type="taxonomic scope" value="Bacteria"/>
</dbReference>
<evidence type="ECO:0000259" key="11">
    <source>
        <dbReference type="PROSITE" id="PS51900"/>
    </source>
</evidence>